<dbReference type="AlphaFoldDB" id="A0A9P4TR39"/>
<dbReference type="EMBL" id="ML986580">
    <property type="protein sequence ID" value="KAF2270203.1"/>
    <property type="molecule type" value="Genomic_DNA"/>
</dbReference>
<dbReference type="OrthoDB" id="4338954at2759"/>
<protein>
    <submittedName>
        <fullName evidence="1">Uncharacterized protein</fullName>
    </submittedName>
</protein>
<evidence type="ECO:0000313" key="2">
    <source>
        <dbReference type="Proteomes" id="UP000800093"/>
    </source>
</evidence>
<name>A0A9P4TR39_9PLEO</name>
<reference evidence="2" key="1">
    <citation type="journal article" date="2020" name="Stud. Mycol.">
        <title>101 Dothideomycetes genomes: A test case for predicting lifestyles and emergence of pathogens.</title>
        <authorList>
            <person name="Haridas S."/>
            <person name="Albert R."/>
            <person name="Binder M."/>
            <person name="Bloem J."/>
            <person name="LaButti K."/>
            <person name="Salamov A."/>
            <person name="Andreopoulos B."/>
            <person name="Baker S."/>
            <person name="Barry K."/>
            <person name="Bills G."/>
            <person name="Bluhm B."/>
            <person name="Cannon C."/>
            <person name="Castanera R."/>
            <person name="Culley D."/>
            <person name="Daum C."/>
            <person name="Ezra D."/>
            <person name="Gonzalez J."/>
            <person name="Henrissat B."/>
            <person name="Kuo A."/>
            <person name="Liang C."/>
            <person name="Lipzen A."/>
            <person name="Lutzoni F."/>
            <person name="Magnuson J."/>
            <person name="Mondo S."/>
            <person name="Nolan M."/>
            <person name="Ohm R."/>
            <person name="Pangilinan J."/>
            <person name="Park H.-J."/>
            <person name="Ramirez L."/>
            <person name="Alfaro M."/>
            <person name="Sun H."/>
            <person name="Tritt A."/>
            <person name="Yoshinaga Y."/>
            <person name="Zwiers L.-H."/>
            <person name="Turgeon B."/>
            <person name="Goodwin S."/>
            <person name="Spatafora J."/>
            <person name="Crous P."/>
            <person name="Grigoriev I."/>
        </authorList>
    </citation>
    <scope>NUCLEOTIDE SEQUENCE [LARGE SCALE GENOMIC DNA]</scope>
    <source>
        <strain evidence="2">CBS 304.66</strain>
    </source>
</reference>
<keyword evidence="2" id="KW-1185">Reference proteome</keyword>
<gene>
    <name evidence="1" type="ORF">CC78DRAFT_539452</name>
</gene>
<accession>A0A9P4TR39</accession>
<evidence type="ECO:0000313" key="1">
    <source>
        <dbReference type="EMBL" id="KAF2270203.1"/>
    </source>
</evidence>
<organism evidence="1 2">
    <name type="scientific">Lojkania enalia</name>
    <dbReference type="NCBI Taxonomy" id="147567"/>
    <lineage>
        <taxon>Eukaryota</taxon>
        <taxon>Fungi</taxon>
        <taxon>Dikarya</taxon>
        <taxon>Ascomycota</taxon>
        <taxon>Pezizomycotina</taxon>
        <taxon>Dothideomycetes</taxon>
        <taxon>Pleosporomycetidae</taxon>
        <taxon>Pleosporales</taxon>
        <taxon>Pleosporales incertae sedis</taxon>
        <taxon>Lojkania</taxon>
    </lineage>
</organism>
<sequence length="143" mass="16518">MPLRLPPVFRRQPLIRQRVFSTTRPVRVAIPAHFHTNTPPPIPKLGRIGRWYLPSMALIALSMLLYPHYSSNDASLSSHPTLGLANRKIGFAITNALDEHNVKKEAEWKKIREVERNRMLMAAYGDRESLEDMERAMEVYEVQ</sequence>
<comment type="caution">
    <text evidence="1">The sequence shown here is derived from an EMBL/GenBank/DDBJ whole genome shotgun (WGS) entry which is preliminary data.</text>
</comment>
<proteinExistence type="predicted"/>
<dbReference type="Proteomes" id="UP000800093">
    <property type="component" value="Unassembled WGS sequence"/>
</dbReference>